<evidence type="ECO:0008006" key="3">
    <source>
        <dbReference type="Google" id="ProtNLM"/>
    </source>
</evidence>
<evidence type="ECO:0000313" key="1">
    <source>
        <dbReference type="EMBL" id="KAK4208602.1"/>
    </source>
</evidence>
<comment type="caution">
    <text evidence="1">The sequence shown here is derived from an EMBL/GenBank/DDBJ whole genome shotgun (WGS) entry which is preliminary data.</text>
</comment>
<dbReference type="AlphaFoldDB" id="A0AAN6Y3D5"/>
<dbReference type="PANTHER" id="PTHR28255:SF1">
    <property type="entry name" value="UPF0303 PROTEIN YBR137W"/>
    <property type="match status" value="1"/>
</dbReference>
<evidence type="ECO:0000313" key="2">
    <source>
        <dbReference type="Proteomes" id="UP001301769"/>
    </source>
</evidence>
<gene>
    <name evidence="1" type="ORF">QBC37DRAFT_431692</name>
</gene>
<dbReference type="Pfam" id="PF03928">
    <property type="entry name" value="HbpS-like"/>
    <property type="match status" value="1"/>
</dbReference>
<dbReference type="InterPro" id="IPR005624">
    <property type="entry name" value="PduO/GlcC-like"/>
</dbReference>
<dbReference type="InterPro" id="IPR010371">
    <property type="entry name" value="YBR137W-like"/>
</dbReference>
<organism evidence="1 2">
    <name type="scientific">Rhypophila decipiens</name>
    <dbReference type="NCBI Taxonomy" id="261697"/>
    <lineage>
        <taxon>Eukaryota</taxon>
        <taxon>Fungi</taxon>
        <taxon>Dikarya</taxon>
        <taxon>Ascomycota</taxon>
        <taxon>Pezizomycotina</taxon>
        <taxon>Sordariomycetes</taxon>
        <taxon>Sordariomycetidae</taxon>
        <taxon>Sordariales</taxon>
        <taxon>Naviculisporaceae</taxon>
        <taxon>Rhypophila</taxon>
    </lineage>
</organism>
<dbReference type="PANTHER" id="PTHR28255">
    <property type="match status" value="1"/>
</dbReference>
<proteinExistence type="predicted"/>
<sequence>MSSHRVWKPRAGIDLKGGVAAQALAVQLAPIAPPPTDPETIKSSSDRITLKSFTPIDAYTLGHLIWARLSPLSNTQPCVISISTSTGVVLFQMVTGPGTKPDHQTWVDRKRRAVLRWGCSTWLMSRQFEGDEERFRKTFAMSESEAGHYCIHGGGVPVFVDGVEGVVGVVVVSGLRQQEDHGVVFEALEAGWE</sequence>
<accession>A0AAN6Y3D5</accession>
<dbReference type="GO" id="GO:0006620">
    <property type="term" value="P:post-translational protein targeting to endoplasmic reticulum membrane"/>
    <property type="evidence" value="ECO:0007669"/>
    <property type="project" value="TreeGrafter"/>
</dbReference>
<reference evidence="1" key="1">
    <citation type="journal article" date="2023" name="Mol. Phylogenet. Evol.">
        <title>Genome-scale phylogeny and comparative genomics of the fungal order Sordariales.</title>
        <authorList>
            <person name="Hensen N."/>
            <person name="Bonometti L."/>
            <person name="Westerberg I."/>
            <person name="Brannstrom I.O."/>
            <person name="Guillou S."/>
            <person name="Cros-Aarteil S."/>
            <person name="Calhoun S."/>
            <person name="Haridas S."/>
            <person name="Kuo A."/>
            <person name="Mondo S."/>
            <person name="Pangilinan J."/>
            <person name="Riley R."/>
            <person name="LaButti K."/>
            <person name="Andreopoulos B."/>
            <person name="Lipzen A."/>
            <person name="Chen C."/>
            <person name="Yan M."/>
            <person name="Daum C."/>
            <person name="Ng V."/>
            <person name="Clum A."/>
            <person name="Steindorff A."/>
            <person name="Ohm R.A."/>
            <person name="Martin F."/>
            <person name="Silar P."/>
            <person name="Natvig D.O."/>
            <person name="Lalanne C."/>
            <person name="Gautier V."/>
            <person name="Ament-Velasquez S.L."/>
            <person name="Kruys A."/>
            <person name="Hutchinson M.I."/>
            <person name="Powell A.J."/>
            <person name="Barry K."/>
            <person name="Miller A.N."/>
            <person name="Grigoriev I.V."/>
            <person name="Debuchy R."/>
            <person name="Gladieux P."/>
            <person name="Hiltunen Thoren M."/>
            <person name="Johannesson H."/>
        </authorList>
    </citation>
    <scope>NUCLEOTIDE SEQUENCE</scope>
    <source>
        <strain evidence="1">PSN293</strain>
    </source>
</reference>
<dbReference type="GO" id="GO:0072380">
    <property type="term" value="C:TRC complex"/>
    <property type="evidence" value="ECO:0007669"/>
    <property type="project" value="TreeGrafter"/>
</dbReference>
<dbReference type="InterPro" id="IPR038084">
    <property type="entry name" value="PduO/GlcC-like_sf"/>
</dbReference>
<protein>
    <recommendedName>
        <fullName evidence="3">DUF967 domain protein</fullName>
    </recommendedName>
</protein>
<name>A0AAN6Y3D5_9PEZI</name>
<keyword evidence="2" id="KW-1185">Reference proteome</keyword>
<dbReference type="Proteomes" id="UP001301769">
    <property type="component" value="Unassembled WGS sequence"/>
</dbReference>
<reference evidence="1" key="2">
    <citation type="submission" date="2023-05" db="EMBL/GenBank/DDBJ databases">
        <authorList>
            <consortium name="Lawrence Berkeley National Laboratory"/>
            <person name="Steindorff A."/>
            <person name="Hensen N."/>
            <person name="Bonometti L."/>
            <person name="Westerberg I."/>
            <person name="Brannstrom I.O."/>
            <person name="Guillou S."/>
            <person name="Cros-Aarteil S."/>
            <person name="Calhoun S."/>
            <person name="Haridas S."/>
            <person name="Kuo A."/>
            <person name="Mondo S."/>
            <person name="Pangilinan J."/>
            <person name="Riley R."/>
            <person name="Labutti K."/>
            <person name="Andreopoulos B."/>
            <person name="Lipzen A."/>
            <person name="Chen C."/>
            <person name="Yanf M."/>
            <person name="Daum C."/>
            <person name="Ng V."/>
            <person name="Clum A."/>
            <person name="Ohm R."/>
            <person name="Martin F."/>
            <person name="Silar P."/>
            <person name="Natvig D."/>
            <person name="Lalanne C."/>
            <person name="Gautier V."/>
            <person name="Ament-Velasquez S.L."/>
            <person name="Kruys A."/>
            <person name="Hutchinson M.I."/>
            <person name="Powell A.J."/>
            <person name="Barry K."/>
            <person name="Miller A.N."/>
            <person name="Grigoriev I.V."/>
            <person name="Debuchy R."/>
            <person name="Gladieux P."/>
            <person name="Thoren M.H."/>
            <person name="Johannesson H."/>
        </authorList>
    </citation>
    <scope>NUCLEOTIDE SEQUENCE</scope>
    <source>
        <strain evidence="1">PSN293</strain>
    </source>
</reference>
<dbReference type="SUPFAM" id="SSF143744">
    <property type="entry name" value="GlcG-like"/>
    <property type="match status" value="1"/>
</dbReference>
<dbReference type="EMBL" id="MU858236">
    <property type="protein sequence ID" value="KAK4208602.1"/>
    <property type="molecule type" value="Genomic_DNA"/>
</dbReference>
<dbReference type="Gene3D" id="3.30.450.150">
    <property type="entry name" value="Haem-degrading domain"/>
    <property type="match status" value="1"/>
</dbReference>